<feature type="region of interest" description="Disordered" evidence="2">
    <location>
        <begin position="1022"/>
        <end position="1048"/>
    </location>
</feature>
<dbReference type="PANTHER" id="PTHR45766">
    <property type="entry name" value="DNA ANNEALING HELICASE AND ENDONUCLEASE ZRANB3 FAMILY MEMBER"/>
    <property type="match status" value="1"/>
</dbReference>
<dbReference type="SUPFAM" id="SSF52540">
    <property type="entry name" value="P-loop containing nucleoside triphosphate hydrolases"/>
    <property type="match status" value="2"/>
</dbReference>
<dbReference type="InterPro" id="IPR014001">
    <property type="entry name" value="Helicase_ATP-bd"/>
</dbReference>
<dbReference type="PANTHER" id="PTHR45766:SF6">
    <property type="entry name" value="SWI_SNF-RELATED MATRIX-ASSOCIATED ACTIN-DEPENDENT REGULATOR OF CHROMATIN SUBFAMILY A-LIKE PROTEIN 1"/>
    <property type="match status" value="1"/>
</dbReference>
<dbReference type="SUPFAM" id="SSF56024">
    <property type="entry name" value="Phospholipase D/nuclease"/>
    <property type="match status" value="1"/>
</dbReference>
<name>A0A3D8I106_9HELI</name>
<dbReference type="InterPro" id="IPR027417">
    <property type="entry name" value="P-loop_NTPase"/>
</dbReference>
<dbReference type="InterPro" id="IPR049730">
    <property type="entry name" value="SNF2/RAD54-like_C"/>
</dbReference>
<sequence length="1048" mass="121176">MGLNVDREIYELEQNNLDIKYEQERFIECFIKAQRKFINKEKTYDVEIDNSIEFLLYALKEKKLQIKMIRDKNVHAKFYLFYSNPQHNHTNPNQKRYEGSLIVGSSNLSQNGLEKNYEVNLLSKGSDDITFALSEFNHLWQNAIPIDYTHVEKAKEDTYLAILPLRDLYYKLLLSHFGDSKEDDSIPHLFKDFTPYPYQVHAVTEGITKLKKYNGFFLSDVVGLGKTLIASVIAKKCQKEGFITGKILIIAKPALTTSWKEHFDRIEIHNYETYTPDSLHKIEPHEKAKIELIIIDESHNFRGSSSNRYENLKSICETPYQHNGIKKKKKCILISATPQNNVPSDLANQCYLFLPKHNSGIEGCNDLQDFFSKQQKIYKEAIEESKDKSQQIQKNAQEKLELNAKNMRDKLLTHIMIRRTRADIAKLYKEDMQKQGLSFPKIEVPKDLTYNLDDISHNLASESIALLDGEATSMGSFKYVRYLIFPNLTQEGQAHFIQEYGEKAKGGKNENEWHTDTAKRLSTLIQIILFKRFESSIAALKATLNNQIQSHQALIQMLQRSKVLIPTAQGDREKLYEAIQDEDDEALQTFLEDREDKYISLSPKHFQKDYLKKLEEDKATLERLLAKWEEIEIDPKLEELKKFLREKLANKEQKIVIFSEAKTSVEHLEKHLKDFTPLCIHAANRDNNQEALRANFDANYPKEHQSNDHQLVITTDTLSEGVNLHRANIIINYDAPYNATILMQRIGRIKRIGTSAKSIHIYNFKPHDISDKITNINAITRSKLRSFHSTLGEDAAIYDDDEKTQSWEIFSKVKENLDELSPETPFINDLKALSEHERARIKALPNKCRSIIETSQVQSPISYAYIAYKKAKQSFYSPYVIAPIPANERNLLQKDEREARECDFFTLANFLRKELENKPLNGTKLNSWLGLHYSDVQKALECFKESQKPHSSLKKTSNLKHAEINAIAKIRHLEGLDPAITKRVIDAIKNGERQNLAKEINKRNGSDLRAYLESLNLHTLEENSQKEHKSKKPQIELSITAIPTKGNR</sequence>
<evidence type="ECO:0000256" key="2">
    <source>
        <dbReference type="SAM" id="MobiDB-lite"/>
    </source>
</evidence>
<comment type="caution">
    <text evidence="5">The sequence shown here is derived from an EMBL/GenBank/DDBJ whole genome shotgun (WGS) entry which is preliminary data.</text>
</comment>
<dbReference type="AlphaFoldDB" id="A0A3D8I106"/>
<dbReference type="PROSITE" id="PS51192">
    <property type="entry name" value="HELICASE_ATP_BIND_1"/>
    <property type="match status" value="1"/>
</dbReference>
<protein>
    <recommendedName>
        <fullName evidence="7">Helicase</fullName>
    </recommendedName>
</protein>
<dbReference type="Pfam" id="PF00271">
    <property type="entry name" value="Helicase_C"/>
    <property type="match status" value="1"/>
</dbReference>
<dbReference type="InterPro" id="IPR038718">
    <property type="entry name" value="SNF2-like_sf"/>
</dbReference>
<dbReference type="InterPro" id="IPR025202">
    <property type="entry name" value="PLD-like_dom"/>
</dbReference>
<evidence type="ECO:0000313" key="6">
    <source>
        <dbReference type="Proteomes" id="UP000256599"/>
    </source>
</evidence>
<dbReference type="Gene3D" id="3.40.50.10810">
    <property type="entry name" value="Tandem AAA-ATPase domain"/>
    <property type="match status" value="2"/>
</dbReference>
<feature type="domain" description="Helicase ATP-binding" evidence="3">
    <location>
        <begin position="207"/>
        <end position="356"/>
    </location>
</feature>
<reference evidence="5 6" key="1">
    <citation type="submission" date="2018-04" db="EMBL/GenBank/DDBJ databases">
        <title>Novel Campyloabacter and Helicobacter Species and Strains.</title>
        <authorList>
            <person name="Mannion A.J."/>
            <person name="Shen Z."/>
            <person name="Fox J.G."/>
        </authorList>
    </citation>
    <scope>NUCLEOTIDE SEQUENCE [LARGE SCALE GENOMIC DNA]</scope>
    <source>
        <strain evidence="5 6">MIT 98-6070</strain>
    </source>
</reference>
<proteinExistence type="predicted"/>
<organism evidence="5 6">
    <name type="scientific">Helicobacter marmotae</name>
    <dbReference type="NCBI Taxonomy" id="152490"/>
    <lineage>
        <taxon>Bacteria</taxon>
        <taxon>Pseudomonadati</taxon>
        <taxon>Campylobacterota</taxon>
        <taxon>Epsilonproteobacteria</taxon>
        <taxon>Campylobacterales</taxon>
        <taxon>Helicobacteraceae</taxon>
        <taxon>Helicobacter</taxon>
    </lineage>
</organism>
<evidence type="ECO:0000259" key="4">
    <source>
        <dbReference type="PROSITE" id="PS51194"/>
    </source>
</evidence>
<dbReference type="EMBL" id="NXLR01000037">
    <property type="protein sequence ID" value="RDU58820.1"/>
    <property type="molecule type" value="Genomic_DNA"/>
</dbReference>
<accession>A0A3D8I106</accession>
<dbReference type="GO" id="GO:0016787">
    <property type="term" value="F:hydrolase activity"/>
    <property type="evidence" value="ECO:0007669"/>
    <property type="project" value="UniProtKB-KW"/>
</dbReference>
<evidence type="ECO:0008006" key="7">
    <source>
        <dbReference type="Google" id="ProtNLM"/>
    </source>
</evidence>
<dbReference type="RefSeq" id="WP_115511885.1">
    <property type="nucleotide sequence ID" value="NZ_NXLR01000037.1"/>
</dbReference>
<dbReference type="PROSITE" id="PS51194">
    <property type="entry name" value="HELICASE_CTER"/>
    <property type="match status" value="1"/>
</dbReference>
<dbReference type="Pfam" id="PF04851">
    <property type="entry name" value="ResIII"/>
    <property type="match status" value="1"/>
</dbReference>
<gene>
    <name evidence="5" type="ORF">CQA63_09145</name>
</gene>
<dbReference type="Proteomes" id="UP000256599">
    <property type="component" value="Unassembled WGS sequence"/>
</dbReference>
<keyword evidence="6" id="KW-1185">Reference proteome</keyword>
<feature type="domain" description="Helicase C-terminal" evidence="4">
    <location>
        <begin position="636"/>
        <end position="795"/>
    </location>
</feature>
<dbReference type="Gene3D" id="3.40.50.300">
    <property type="entry name" value="P-loop containing nucleotide triphosphate hydrolases"/>
    <property type="match status" value="1"/>
</dbReference>
<dbReference type="SMART" id="SM00487">
    <property type="entry name" value="DEXDc"/>
    <property type="match status" value="1"/>
</dbReference>
<dbReference type="Pfam" id="PF13091">
    <property type="entry name" value="PLDc_2"/>
    <property type="match status" value="1"/>
</dbReference>
<dbReference type="InterPro" id="IPR001650">
    <property type="entry name" value="Helicase_C-like"/>
</dbReference>
<dbReference type="Gene3D" id="3.30.870.10">
    <property type="entry name" value="Endonuclease Chain A"/>
    <property type="match status" value="1"/>
</dbReference>
<keyword evidence="1" id="KW-0378">Hydrolase</keyword>
<dbReference type="SMART" id="SM00490">
    <property type="entry name" value="HELICc"/>
    <property type="match status" value="1"/>
</dbReference>
<dbReference type="GO" id="GO:0005524">
    <property type="term" value="F:ATP binding"/>
    <property type="evidence" value="ECO:0007669"/>
    <property type="project" value="InterPro"/>
</dbReference>
<evidence type="ECO:0000313" key="5">
    <source>
        <dbReference type="EMBL" id="RDU58820.1"/>
    </source>
</evidence>
<evidence type="ECO:0000256" key="1">
    <source>
        <dbReference type="ARBA" id="ARBA00022801"/>
    </source>
</evidence>
<dbReference type="GO" id="GO:0003677">
    <property type="term" value="F:DNA binding"/>
    <property type="evidence" value="ECO:0007669"/>
    <property type="project" value="InterPro"/>
</dbReference>
<evidence type="ECO:0000259" key="3">
    <source>
        <dbReference type="PROSITE" id="PS51192"/>
    </source>
</evidence>
<dbReference type="CDD" id="cd18793">
    <property type="entry name" value="SF2_C_SNF"/>
    <property type="match status" value="1"/>
</dbReference>
<dbReference type="InterPro" id="IPR006935">
    <property type="entry name" value="Helicase/UvrB_N"/>
</dbReference>